<sequence>MFQNIANGPGWKMDGPMLWGYFFTDESPERLELAAGELQRAGYRVVDLFEADAEDGEDAYFYLHVEREEIHSPQSLHERNTALYAFADQQGLASYDGMDVGPVQASPR</sequence>
<organism evidence="2 3">
    <name type="scientific">Piscinibacter terrae</name>
    <dbReference type="NCBI Taxonomy" id="2496871"/>
    <lineage>
        <taxon>Bacteria</taxon>
        <taxon>Pseudomonadati</taxon>
        <taxon>Pseudomonadota</taxon>
        <taxon>Betaproteobacteria</taxon>
        <taxon>Burkholderiales</taxon>
        <taxon>Sphaerotilaceae</taxon>
        <taxon>Piscinibacter</taxon>
    </lineage>
</organism>
<dbReference type="Pfam" id="PF06877">
    <property type="entry name" value="RraB"/>
    <property type="match status" value="1"/>
</dbReference>
<evidence type="ECO:0000313" key="2">
    <source>
        <dbReference type="EMBL" id="RQP25471.1"/>
    </source>
</evidence>
<evidence type="ECO:0000259" key="1">
    <source>
        <dbReference type="Pfam" id="PF06877"/>
    </source>
</evidence>
<reference evidence="2 3" key="2">
    <citation type="submission" date="2018-12" db="EMBL/GenBank/DDBJ databases">
        <title>Rhizobacter gummiphilus sp. nov., a rubber-degrading bacterium isolated from the soil of a botanical garden in Japan.</title>
        <authorList>
            <person name="Shunsuke S.S."/>
        </authorList>
    </citation>
    <scope>NUCLEOTIDE SEQUENCE [LARGE SCALE GENOMIC DNA]</scope>
    <source>
        <strain evidence="2 3">S-16</strain>
    </source>
</reference>
<dbReference type="InterPro" id="IPR036701">
    <property type="entry name" value="RraB-like_sf"/>
</dbReference>
<accession>A0A3N7HWR2</accession>
<keyword evidence="3" id="KW-1185">Reference proteome</keyword>
<proteinExistence type="predicted"/>
<dbReference type="AlphaFoldDB" id="A0A3N7HWR2"/>
<dbReference type="Gene3D" id="3.30.70.970">
    <property type="entry name" value="RraB-like"/>
    <property type="match status" value="1"/>
</dbReference>
<gene>
    <name evidence="2" type="ORF">DZC73_09145</name>
</gene>
<dbReference type="InterPro" id="IPR009671">
    <property type="entry name" value="RraB_dom"/>
</dbReference>
<evidence type="ECO:0000313" key="3">
    <source>
        <dbReference type="Proteomes" id="UP000267464"/>
    </source>
</evidence>
<protein>
    <submittedName>
        <fullName evidence="2">Ribonuclease E inhibitor RraB</fullName>
    </submittedName>
</protein>
<dbReference type="SUPFAM" id="SSF89946">
    <property type="entry name" value="Hypothetical protein VC0424"/>
    <property type="match status" value="1"/>
</dbReference>
<comment type="caution">
    <text evidence="2">The sequence shown here is derived from an EMBL/GenBank/DDBJ whole genome shotgun (WGS) entry which is preliminary data.</text>
</comment>
<reference evidence="2 3" key="1">
    <citation type="submission" date="2018-08" db="EMBL/GenBank/DDBJ databases">
        <authorList>
            <person name="Khan S.A."/>
            <person name="Jeon C.O."/>
            <person name="Chun B.H."/>
            <person name="Jeong S.E."/>
        </authorList>
    </citation>
    <scope>NUCLEOTIDE SEQUENCE [LARGE SCALE GENOMIC DNA]</scope>
    <source>
        <strain evidence="2 3">S-16</strain>
    </source>
</reference>
<dbReference type="Proteomes" id="UP000267464">
    <property type="component" value="Unassembled WGS sequence"/>
</dbReference>
<dbReference type="EMBL" id="QUSW01000002">
    <property type="protein sequence ID" value="RQP25471.1"/>
    <property type="molecule type" value="Genomic_DNA"/>
</dbReference>
<name>A0A3N7HWR2_9BURK</name>
<dbReference type="OrthoDB" id="894113at2"/>
<feature type="domain" description="Regulator of ribonuclease activity B" evidence="1">
    <location>
        <begin position="10"/>
        <end position="100"/>
    </location>
</feature>